<feature type="transmembrane region" description="Helical" evidence="1">
    <location>
        <begin position="302"/>
        <end position="321"/>
    </location>
</feature>
<dbReference type="RefSeq" id="WP_270044530.1">
    <property type="nucleotide sequence ID" value="NZ_JAPDOD010000044.1"/>
</dbReference>
<dbReference type="AlphaFoldDB" id="A0A9X3N1D1"/>
<evidence type="ECO:0000313" key="4">
    <source>
        <dbReference type="Proteomes" id="UP001149140"/>
    </source>
</evidence>
<keyword evidence="1" id="KW-1133">Transmembrane helix</keyword>
<dbReference type="EMBL" id="JAPDOD010000044">
    <property type="protein sequence ID" value="MDA0165273.1"/>
    <property type="molecule type" value="Genomic_DNA"/>
</dbReference>
<feature type="signal peptide" evidence="2">
    <location>
        <begin position="1"/>
        <end position="18"/>
    </location>
</feature>
<feature type="transmembrane region" description="Helical" evidence="1">
    <location>
        <begin position="240"/>
        <end position="261"/>
    </location>
</feature>
<dbReference type="Proteomes" id="UP001149140">
    <property type="component" value="Unassembled WGS sequence"/>
</dbReference>
<protein>
    <submittedName>
        <fullName evidence="3">HupE/UreJ family protein</fullName>
    </submittedName>
</protein>
<keyword evidence="4" id="KW-1185">Reference proteome</keyword>
<keyword evidence="1" id="KW-0812">Transmembrane</keyword>
<evidence type="ECO:0000313" key="3">
    <source>
        <dbReference type="EMBL" id="MDA0165273.1"/>
    </source>
</evidence>
<comment type="caution">
    <text evidence="3">The sequence shown here is derived from an EMBL/GenBank/DDBJ whole genome shotgun (WGS) entry which is preliminary data.</text>
</comment>
<evidence type="ECO:0000256" key="2">
    <source>
        <dbReference type="SAM" id="SignalP"/>
    </source>
</evidence>
<feature type="transmembrane region" description="Helical" evidence="1">
    <location>
        <begin position="214"/>
        <end position="233"/>
    </location>
</feature>
<dbReference type="Pfam" id="PF13795">
    <property type="entry name" value="HupE_UreJ_2"/>
    <property type="match status" value="1"/>
</dbReference>
<feature type="transmembrane region" description="Helical" evidence="1">
    <location>
        <begin position="189"/>
        <end position="208"/>
    </location>
</feature>
<keyword evidence="2" id="KW-0732">Signal</keyword>
<dbReference type="InterPro" id="IPR032809">
    <property type="entry name" value="Put_HupE_UreJ"/>
</dbReference>
<keyword evidence="1" id="KW-0472">Membrane</keyword>
<feature type="transmembrane region" description="Helical" evidence="1">
    <location>
        <begin position="267"/>
        <end position="295"/>
    </location>
</feature>
<feature type="transmembrane region" description="Helical" evidence="1">
    <location>
        <begin position="163"/>
        <end position="182"/>
    </location>
</feature>
<sequence>MRRLVALLALLIPLVASAATAHAHVTKPGFSEVRQHGTHVNYVLGLETEPLVAVAGESKAAMESYLTGAVRLTVDGESCRTKMRSAEPLPHRETPYTRIWLDMECPQAQGAFRVDYDLPMENVVDYELGGAKGTYLFDPDHTSMTADSPGFPRFVHLGVEHILLGWDHVLFLVILLLGASSLKSVIKLASAFTVAHSVTLALAVLGVVEVPSAIVEPLIAASIVYVAVENVLGGESRTRLAVVFLFGLLHGLGFAGAVTFADGTPLLGALIGFNLGIEAGQALIIAAVFPLLLAVRKFKWSGFAHAAAGSAAAAMGLFWLSQRVLGG</sequence>
<accession>A0A9X3N1D1</accession>
<name>A0A9X3N1D1_9ACTN</name>
<reference evidence="3" key="1">
    <citation type="submission" date="2022-10" db="EMBL/GenBank/DDBJ databases">
        <title>The WGS of Solirubrobacter ginsenosidimutans DSM 21036.</title>
        <authorList>
            <person name="Jiang Z."/>
        </authorList>
    </citation>
    <scope>NUCLEOTIDE SEQUENCE</scope>
    <source>
        <strain evidence="3">DSM 21036</strain>
    </source>
</reference>
<proteinExistence type="predicted"/>
<evidence type="ECO:0000256" key="1">
    <source>
        <dbReference type="SAM" id="Phobius"/>
    </source>
</evidence>
<feature type="chain" id="PRO_5040948042" evidence="2">
    <location>
        <begin position="19"/>
        <end position="327"/>
    </location>
</feature>
<organism evidence="3 4">
    <name type="scientific">Solirubrobacter ginsenosidimutans</name>
    <dbReference type="NCBI Taxonomy" id="490573"/>
    <lineage>
        <taxon>Bacteria</taxon>
        <taxon>Bacillati</taxon>
        <taxon>Actinomycetota</taxon>
        <taxon>Thermoleophilia</taxon>
        <taxon>Solirubrobacterales</taxon>
        <taxon>Solirubrobacteraceae</taxon>
        <taxon>Solirubrobacter</taxon>
    </lineage>
</organism>
<gene>
    <name evidence="3" type="ORF">OM076_33705</name>
</gene>